<protein>
    <submittedName>
        <fullName evidence="3">Uncharacterized protein</fullName>
    </submittedName>
</protein>
<name>A0A152A7A5_TIELA</name>
<evidence type="ECO:0000256" key="1">
    <source>
        <dbReference type="SAM" id="MobiDB-lite"/>
    </source>
</evidence>
<evidence type="ECO:0000313" key="3">
    <source>
        <dbReference type="EMBL" id="KYR02001.1"/>
    </source>
</evidence>
<dbReference type="AlphaFoldDB" id="A0A152A7A5"/>
<feature type="region of interest" description="Disordered" evidence="1">
    <location>
        <begin position="403"/>
        <end position="446"/>
    </location>
</feature>
<reference evidence="3 4" key="1">
    <citation type="submission" date="2015-12" db="EMBL/GenBank/DDBJ databases">
        <title>Dictyostelia acquired genes for synthesis and detection of signals that induce cell-type specialization by lateral gene transfer from prokaryotes.</title>
        <authorList>
            <person name="Gloeckner G."/>
            <person name="Schaap P."/>
        </authorList>
    </citation>
    <scope>NUCLEOTIDE SEQUENCE [LARGE SCALE GENOMIC DNA]</scope>
    <source>
        <strain evidence="3 4">TK</strain>
    </source>
</reference>
<organism evidence="3 4">
    <name type="scientific">Tieghemostelium lacteum</name>
    <name type="common">Slime mold</name>
    <name type="synonym">Dictyostelium lacteum</name>
    <dbReference type="NCBI Taxonomy" id="361077"/>
    <lineage>
        <taxon>Eukaryota</taxon>
        <taxon>Amoebozoa</taxon>
        <taxon>Evosea</taxon>
        <taxon>Eumycetozoa</taxon>
        <taxon>Dictyostelia</taxon>
        <taxon>Dictyosteliales</taxon>
        <taxon>Raperosteliaceae</taxon>
        <taxon>Tieghemostelium</taxon>
    </lineage>
</organism>
<dbReference type="InParanoid" id="A0A152A7A5"/>
<comment type="caution">
    <text evidence="3">The sequence shown here is derived from an EMBL/GenBank/DDBJ whole genome shotgun (WGS) entry which is preliminary data.</text>
</comment>
<proteinExistence type="predicted"/>
<keyword evidence="2" id="KW-0732">Signal</keyword>
<gene>
    <name evidence="3" type="ORF">DLAC_00794</name>
</gene>
<feature type="compositionally biased region" description="Low complexity" evidence="1">
    <location>
        <begin position="403"/>
        <end position="423"/>
    </location>
</feature>
<keyword evidence="4" id="KW-1185">Reference proteome</keyword>
<accession>A0A152A7A5</accession>
<feature type="signal peptide" evidence="2">
    <location>
        <begin position="1"/>
        <end position="20"/>
    </location>
</feature>
<sequence>MKVEIRLLFSLVLLVGVCYGDWANVYFGLPCKESNPTIIYSSMTGRCIPEYGTIIECDYENNQVIWKNYNDPQCTINTYNTTYPFDTCYTNKRAYVTCSVEQLTFSNPTTQQITYGNCKEDTDPLTVTTSFVDQCFLPEWYGEWSYYSCNATYLTIKNYIDQSELTSSRSSSDYDTTATMSGETAGILGLYVQSSELLTAGGSSTTGNQYHNSLYPPPPVKSFPKYSIGTNECTEQYYSSTTYTKLTNNPTCKSGKTFITCDSGTPCHETEASVIFSAVSGVCIPQYSLIMQCDYENSMVVWYSFKDTACTELLNMYSEVINECYYSNRAFANCSTEALTFTKPHTQQITYGDCSESTQPISITTTFIDQCFMDEFYGYWSMQSCNSTYLTIQNYIDQSELTSSRSTSDSTTTTTNSITATLSGQTAGSSGYYIPPEKSTSTTGPLEIYPNIRKPSLASKNECSQQYYSSTYYIELTVKPTCINSQTFTTCSPSSKF</sequence>
<evidence type="ECO:0000256" key="2">
    <source>
        <dbReference type="SAM" id="SignalP"/>
    </source>
</evidence>
<dbReference type="EMBL" id="LODT01000004">
    <property type="protein sequence ID" value="KYR02001.1"/>
    <property type="molecule type" value="Genomic_DNA"/>
</dbReference>
<feature type="chain" id="PRO_5007593607" evidence="2">
    <location>
        <begin position="21"/>
        <end position="497"/>
    </location>
</feature>
<dbReference type="Proteomes" id="UP000076078">
    <property type="component" value="Unassembled WGS sequence"/>
</dbReference>
<evidence type="ECO:0000313" key="4">
    <source>
        <dbReference type="Proteomes" id="UP000076078"/>
    </source>
</evidence>